<keyword evidence="1" id="KW-0862">Zinc</keyword>
<reference evidence="4" key="1">
    <citation type="submission" date="2020-06" db="EMBL/GenBank/DDBJ databases">
        <title>Draft genome of Bugula neritina, a colonial animal packing powerful symbionts and potential medicines.</title>
        <authorList>
            <person name="Rayko M."/>
        </authorList>
    </citation>
    <scope>NUCLEOTIDE SEQUENCE [LARGE SCALE GENOMIC DNA]</scope>
    <source>
        <strain evidence="4">Kwan_BN1</strain>
    </source>
</reference>
<dbReference type="Proteomes" id="UP000593567">
    <property type="component" value="Unassembled WGS sequence"/>
</dbReference>
<proteinExistence type="predicted"/>
<evidence type="ECO:0000313" key="4">
    <source>
        <dbReference type="EMBL" id="KAF6023742.1"/>
    </source>
</evidence>
<evidence type="ECO:0000256" key="1">
    <source>
        <dbReference type="PROSITE-ProRule" id="PRU00042"/>
    </source>
</evidence>
<feature type="domain" description="C2H2-type" evidence="3">
    <location>
        <begin position="181"/>
        <end position="212"/>
    </location>
</feature>
<protein>
    <recommendedName>
        <fullName evidence="3">C2H2-type domain-containing protein</fullName>
    </recommendedName>
</protein>
<comment type="caution">
    <text evidence="4">The sequence shown here is derived from an EMBL/GenBank/DDBJ whole genome shotgun (WGS) entry which is preliminary data.</text>
</comment>
<evidence type="ECO:0000259" key="3">
    <source>
        <dbReference type="PROSITE" id="PS50157"/>
    </source>
</evidence>
<evidence type="ECO:0000313" key="5">
    <source>
        <dbReference type="Proteomes" id="UP000593567"/>
    </source>
</evidence>
<dbReference type="GO" id="GO:0008270">
    <property type="term" value="F:zinc ion binding"/>
    <property type="evidence" value="ECO:0007669"/>
    <property type="project" value="UniProtKB-KW"/>
</dbReference>
<dbReference type="AlphaFoldDB" id="A0A7J7JBV3"/>
<gene>
    <name evidence="4" type="ORF">EB796_017954</name>
</gene>
<feature type="region of interest" description="Disordered" evidence="2">
    <location>
        <begin position="134"/>
        <end position="171"/>
    </location>
</feature>
<dbReference type="EMBL" id="VXIV02002669">
    <property type="protein sequence ID" value="KAF6023742.1"/>
    <property type="molecule type" value="Genomic_DNA"/>
</dbReference>
<dbReference type="Gene3D" id="3.30.160.60">
    <property type="entry name" value="Classic Zinc Finger"/>
    <property type="match status" value="1"/>
</dbReference>
<keyword evidence="1" id="KW-0863">Zinc-finger</keyword>
<dbReference type="OrthoDB" id="3561125at2759"/>
<dbReference type="InterPro" id="IPR013087">
    <property type="entry name" value="Znf_C2H2_type"/>
</dbReference>
<dbReference type="PROSITE" id="PS50157">
    <property type="entry name" value="ZINC_FINGER_C2H2_2"/>
    <property type="match status" value="1"/>
</dbReference>
<dbReference type="PROSITE" id="PS00028">
    <property type="entry name" value="ZINC_FINGER_C2H2_1"/>
    <property type="match status" value="1"/>
</dbReference>
<evidence type="ECO:0000256" key="2">
    <source>
        <dbReference type="SAM" id="MobiDB-lite"/>
    </source>
</evidence>
<keyword evidence="5" id="KW-1185">Reference proteome</keyword>
<name>A0A7J7JBV3_BUGNE</name>
<organism evidence="4 5">
    <name type="scientific">Bugula neritina</name>
    <name type="common">Brown bryozoan</name>
    <name type="synonym">Sertularia neritina</name>
    <dbReference type="NCBI Taxonomy" id="10212"/>
    <lineage>
        <taxon>Eukaryota</taxon>
        <taxon>Metazoa</taxon>
        <taxon>Spiralia</taxon>
        <taxon>Lophotrochozoa</taxon>
        <taxon>Bryozoa</taxon>
        <taxon>Gymnolaemata</taxon>
        <taxon>Cheilostomatida</taxon>
        <taxon>Flustrina</taxon>
        <taxon>Buguloidea</taxon>
        <taxon>Bugulidae</taxon>
        <taxon>Bugula</taxon>
    </lineage>
</organism>
<keyword evidence="1" id="KW-0479">Metal-binding</keyword>
<dbReference type="SMART" id="SM00355">
    <property type="entry name" value="ZnF_C2H2"/>
    <property type="match status" value="6"/>
</dbReference>
<accession>A0A7J7JBV3</accession>
<sequence>MIFVLFLAGERKWKPGQCLPCMYCSDTLISFKKYKHHLKKRHSASKIPPVYACPKCRFITLFEMQFEEHAQMHGRKDVHACSVCDYLTPKVEQMTKHLRYNCRIKGDASIVARRCSECRFVAWSSKTFDEHRATHLVRDSSKTSPSKKLCSEKDSSQPESSAAMPAKADQGKAKWRIGHKYYCKLSKQCGHASSSQLDHKNHVKKKHPGEVPRKLTPCNICYFVSDGVAAAEKHRVLHADSNSISALPVLVWQPMLTFTTHLRYCPSQKS</sequence>